<dbReference type="Pfam" id="PF14322">
    <property type="entry name" value="SusD-like_3"/>
    <property type="match status" value="1"/>
</dbReference>
<dbReference type="Gene3D" id="1.25.40.390">
    <property type="match status" value="1"/>
</dbReference>
<dbReference type="InterPro" id="IPR012944">
    <property type="entry name" value="SusD_RagB_dom"/>
</dbReference>
<dbReference type="PROSITE" id="PS51257">
    <property type="entry name" value="PROKAR_LIPOPROTEIN"/>
    <property type="match status" value="1"/>
</dbReference>
<evidence type="ECO:0000313" key="8">
    <source>
        <dbReference type="EMBL" id="GAA0873336.1"/>
    </source>
</evidence>
<name>A0ABP3XZF2_9FLAO</name>
<sequence>MMKKYIILTLLSFIAFSCEDFLDEEPIGFRTPTSFYQTEDEIDRALAGVYKRHRDLYGAGAGTMLRFGESRSDNTNIEITGDGGGIAEDELNEFTMISTNGNIGTFWTISYNAIARVNFLLANIDNVDYVVEERRDARLGEALFLRSALYFNLVRIYGDVPCIVNPGLTPDQILSDEFLERDPESEIYSSILEEAQEAIDFLPVTTDAPGRATRGAALMLKAKIHMTLQQYTEARSLLEEITTLGYSLLPNYSDVFFTKNHAEGIFELQFSPALDQGANYFSNFVPFSSGQDILGSNSNPNSRGNQYQPTQSIIDLYSDDDDRKAHNISNYIDANGIEYQWVSKFAFPFDQVQFNQQNINWQMYRYADALLMLAECYEQVGGGDPVAILEQIRERAGLDDPSLGADELADLEQTIADERRRELAFEAHRYFDLLRTGKLVEVMSSHGQDQIAQGQTVTANAYQDIRTVIGIPFAEVVEFGMEQTPGWE</sequence>
<protein>
    <submittedName>
        <fullName evidence="8">RagB/SusD family nutrient uptake outer membrane protein</fullName>
    </submittedName>
</protein>
<accession>A0ABP3XZF2</accession>
<dbReference type="Pfam" id="PF07980">
    <property type="entry name" value="SusD_RagB"/>
    <property type="match status" value="1"/>
</dbReference>
<dbReference type="InterPro" id="IPR033985">
    <property type="entry name" value="SusD-like_N"/>
</dbReference>
<dbReference type="InterPro" id="IPR011990">
    <property type="entry name" value="TPR-like_helical_dom_sf"/>
</dbReference>
<comment type="subcellular location">
    <subcellularLocation>
        <location evidence="1">Cell outer membrane</location>
    </subcellularLocation>
</comment>
<keyword evidence="5" id="KW-0998">Cell outer membrane</keyword>
<keyword evidence="4" id="KW-0472">Membrane</keyword>
<evidence type="ECO:0000256" key="5">
    <source>
        <dbReference type="ARBA" id="ARBA00023237"/>
    </source>
</evidence>
<feature type="domain" description="RagB/SusD" evidence="6">
    <location>
        <begin position="348"/>
        <end position="487"/>
    </location>
</feature>
<gene>
    <name evidence="8" type="ORF">GCM10009117_24830</name>
</gene>
<evidence type="ECO:0000256" key="4">
    <source>
        <dbReference type="ARBA" id="ARBA00023136"/>
    </source>
</evidence>
<reference evidence="9" key="1">
    <citation type="journal article" date="2019" name="Int. J. Syst. Evol. Microbiol.">
        <title>The Global Catalogue of Microorganisms (GCM) 10K type strain sequencing project: providing services to taxonomists for standard genome sequencing and annotation.</title>
        <authorList>
            <consortium name="The Broad Institute Genomics Platform"/>
            <consortium name="The Broad Institute Genome Sequencing Center for Infectious Disease"/>
            <person name="Wu L."/>
            <person name="Ma J."/>
        </authorList>
    </citation>
    <scope>NUCLEOTIDE SEQUENCE [LARGE SCALE GENOMIC DNA]</scope>
    <source>
        <strain evidence="9">JCM 16082</strain>
    </source>
</reference>
<evidence type="ECO:0000256" key="3">
    <source>
        <dbReference type="ARBA" id="ARBA00022729"/>
    </source>
</evidence>
<keyword evidence="9" id="KW-1185">Reference proteome</keyword>
<evidence type="ECO:0000259" key="7">
    <source>
        <dbReference type="Pfam" id="PF14322"/>
    </source>
</evidence>
<dbReference type="CDD" id="cd08977">
    <property type="entry name" value="SusD"/>
    <property type="match status" value="1"/>
</dbReference>
<evidence type="ECO:0000313" key="9">
    <source>
        <dbReference type="Proteomes" id="UP001500507"/>
    </source>
</evidence>
<proteinExistence type="inferred from homology"/>
<evidence type="ECO:0000259" key="6">
    <source>
        <dbReference type="Pfam" id="PF07980"/>
    </source>
</evidence>
<organism evidence="8 9">
    <name type="scientific">Gangjinia marincola</name>
    <dbReference type="NCBI Taxonomy" id="578463"/>
    <lineage>
        <taxon>Bacteria</taxon>
        <taxon>Pseudomonadati</taxon>
        <taxon>Bacteroidota</taxon>
        <taxon>Flavobacteriia</taxon>
        <taxon>Flavobacteriales</taxon>
        <taxon>Flavobacteriaceae</taxon>
        <taxon>Gangjinia</taxon>
    </lineage>
</organism>
<dbReference type="Proteomes" id="UP001500507">
    <property type="component" value="Unassembled WGS sequence"/>
</dbReference>
<comment type="similarity">
    <text evidence="2">Belongs to the SusD family.</text>
</comment>
<dbReference type="SUPFAM" id="SSF48452">
    <property type="entry name" value="TPR-like"/>
    <property type="match status" value="1"/>
</dbReference>
<comment type="caution">
    <text evidence="8">The sequence shown here is derived from an EMBL/GenBank/DDBJ whole genome shotgun (WGS) entry which is preliminary data.</text>
</comment>
<evidence type="ECO:0000256" key="2">
    <source>
        <dbReference type="ARBA" id="ARBA00006275"/>
    </source>
</evidence>
<feature type="domain" description="SusD-like N-terminal" evidence="7">
    <location>
        <begin position="20"/>
        <end position="224"/>
    </location>
</feature>
<keyword evidence="3" id="KW-0732">Signal</keyword>
<evidence type="ECO:0000256" key="1">
    <source>
        <dbReference type="ARBA" id="ARBA00004442"/>
    </source>
</evidence>
<dbReference type="EMBL" id="BAAAFG010000016">
    <property type="protein sequence ID" value="GAA0873336.1"/>
    <property type="molecule type" value="Genomic_DNA"/>
</dbReference>